<dbReference type="NCBIfam" id="TIGR00797">
    <property type="entry name" value="matE"/>
    <property type="match status" value="1"/>
</dbReference>
<name>A0A137PA66_CONC2</name>
<sequence>MSKNKIISRNSNLTESTSLLFQPLRANSINKDIDDLKSITIKDYAEECATIYKSSIPVFFGNIVEKMIAYSSVFFIGHYLSKYELAAASLSNMFATITGWSIPLSINNVLNTLCSQAFTGSSDIHMVGVYLQRGILITASLFIPISSIWWNAELILTVLNIDPQLAFMCGSYLKVLLLGYLPYITYDCTKRYLFAQGITTATSYINIIVLPIHICFNYFLVANPATSLGFIGAPLATALSYWVMLILSLLYISFIDGYQSWGGWSKKSLRGWGSFLKMAVLSIIMTCSEWWAFQVLALGASYLGVLSLASYSVIMSLTDLFWNVSFGIAIITSNKAGNLIGETFVNRTIFTIRSAFLTSIICSTANIAIILNFKHLLPTIFTKDPEVIDLVASILPFAASYQIFDGLTTVASGILRGQGRHSTGAKINATCYYLISIPLGFYLAFRFDWGLKGLYTGIIVTLIATSSALVYSVVNSNWSELIQNCRVRLNSEGQSDI</sequence>
<feature type="transmembrane region" description="Helical" evidence="6">
    <location>
        <begin position="204"/>
        <end position="222"/>
    </location>
</feature>
<dbReference type="GO" id="GO:0015297">
    <property type="term" value="F:antiporter activity"/>
    <property type="evidence" value="ECO:0007669"/>
    <property type="project" value="InterPro"/>
</dbReference>
<dbReference type="InterPro" id="IPR045069">
    <property type="entry name" value="MATE_euk"/>
</dbReference>
<evidence type="ECO:0000256" key="2">
    <source>
        <dbReference type="ARBA" id="ARBA00010199"/>
    </source>
</evidence>
<dbReference type="Pfam" id="PF01554">
    <property type="entry name" value="MatE"/>
    <property type="match status" value="2"/>
</dbReference>
<comment type="subcellular location">
    <subcellularLocation>
        <location evidence="1">Membrane</location>
        <topology evidence="1">Multi-pass membrane protein</topology>
    </subcellularLocation>
</comment>
<evidence type="ECO:0000313" key="8">
    <source>
        <dbReference type="Proteomes" id="UP000070444"/>
    </source>
</evidence>
<accession>A0A137PA66</accession>
<feature type="transmembrane region" description="Helical" evidence="6">
    <location>
        <begin position="393"/>
        <end position="415"/>
    </location>
</feature>
<dbReference type="OrthoDB" id="2126698at2759"/>
<evidence type="ECO:0000256" key="6">
    <source>
        <dbReference type="SAM" id="Phobius"/>
    </source>
</evidence>
<evidence type="ECO:0000256" key="3">
    <source>
        <dbReference type="ARBA" id="ARBA00022692"/>
    </source>
</evidence>
<reference evidence="7 8" key="1">
    <citation type="journal article" date="2015" name="Genome Biol. Evol.">
        <title>Phylogenomic analyses indicate that early fungi evolved digesting cell walls of algal ancestors of land plants.</title>
        <authorList>
            <person name="Chang Y."/>
            <person name="Wang S."/>
            <person name="Sekimoto S."/>
            <person name="Aerts A.L."/>
            <person name="Choi C."/>
            <person name="Clum A."/>
            <person name="LaButti K.M."/>
            <person name="Lindquist E.A."/>
            <person name="Yee Ngan C."/>
            <person name="Ohm R.A."/>
            <person name="Salamov A.A."/>
            <person name="Grigoriev I.V."/>
            <person name="Spatafora J.W."/>
            <person name="Berbee M.L."/>
        </authorList>
    </citation>
    <scope>NUCLEOTIDE SEQUENCE [LARGE SCALE GENOMIC DNA]</scope>
    <source>
        <strain evidence="7 8">NRRL 28638</strain>
    </source>
</reference>
<keyword evidence="5 6" id="KW-0472">Membrane</keyword>
<organism evidence="7 8">
    <name type="scientific">Conidiobolus coronatus (strain ATCC 28846 / CBS 209.66 / NRRL 28638)</name>
    <name type="common">Delacroixia coronata</name>
    <dbReference type="NCBI Taxonomy" id="796925"/>
    <lineage>
        <taxon>Eukaryota</taxon>
        <taxon>Fungi</taxon>
        <taxon>Fungi incertae sedis</taxon>
        <taxon>Zoopagomycota</taxon>
        <taxon>Entomophthoromycotina</taxon>
        <taxon>Entomophthoromycetes</taxon>
        <taxon>Entomophthorales</taxon>
        <taxon>Ancylistaceae</taxon>
        <taxon>Conidiobolus</taxon>
    </lineage>
</organism>
<feature type="transmembrane region" description="Helical" evidence="6">
    <location>
        <begin position="228"/>
        <end position="254"/>
    </location>
</feature>
<feature type="transmembrane region" description="Helical" evidence="6">
    <location>
        <begin position="134"/>
        <end position="152"/>
    </location>
</feature>
<dbReference type="OMA" id="IAMAFNT"/>
<evidence type="ECO:0000313" key="7">
    <source>
        <dbReference type="EMBL" id="KXN71897.1"/>
    </source>
</evidence>
<feature type="transmembrane region" description="Helical" evidence="6">
    <location>
        <begin position="354"/>
        <end position="373"/>
    </location>
</feature>
<feature type="transmembrane region" description="Helical" evidence="6">
    <location>
        <begin position="313"/>
        <end position="333"/>
    </location>
</feature>
<evidence type="ECO:0000256" key="5">
    <source>
        <dbReference type="ARBA" id="ARBA00023136"/>
    </source>
</evidence>
<evidence type="ECO:0000256" key="4">
    <source>
        <dbReference type="ARBA" id="ARBA00022989"/>
    </source>
</evidence>
<dbReference type="AlphaFoldDB" id="A0A137PA66"/>
<dbReference type="Proteomes" id="UP000070444">
    <property type="component" value="Unassembled WGS sequence"/>
</dbReference>
<evidence type="ECO:0000256" key="1">
    <source>
        <dbReference type="ARBA" id="ARBA00004141"/>
    </source>
</evidence>
<dbReference type="GO" id="GO:1990961">
    <property type="term" value="P:xenobiotic detoxification by transmembrane export across the plasma membrane"/>
    <property type="evidence" value="ECO:0007669"/>
    <property type="project" value="InterPro"/>
</dbReference>
<protein>
    <submittedName>
        <fullName evidence="7">MATE efflux family protein</fullName>
    </submittedName>
</protein>
<dbReference type="GO" id="GO:0042910">
    <property type="term" value="F:xenobiotic transmembrane transporter activity"/>
    <property type="evidence" value="ECO:0007669"/>
    <property type="project" value="InterPro"/>
</dbReference>
<feature type="transmembrane region" description="Helical" evidence="6">
    <location>
        <begin position="427"/>
        <end position="447"/>
    </location>
</feature>
<keyword evidence="8" id="KW-1185">Reference proteome</keyword>
<feature type="transmembrane region" description="Helical" evidence="6">
    <location>
        <begin position="275"/>
        <end position="293"/>
    </location>
</feature>
<dbReference type="EMBL" id="KQ964464">
    <property type="protein sequence ID" value="KXN71897.1"/>
    <property type="molecule type" value="Genomic_DNA"/>
</dbReference>
<keyword evidence="4 6" id="KW-1133">Transmembrane helix</keyword>
<dbReference type="STRING" id="796925.A0A137PA66"/>
<gene>
    <name evidence="7" type="ORF">CONCODRAFT_78070</name>
</gene>
<feature type="transmembrane region" description="Helical" evidence="6">
    <location>
        <begin position="453"/>
        <end position="474"/>
    </location>
</feature>
<proteinExistence type="inferred from homology"/>
<dbReference type="CDD" id="cd13132">
    <property type="entry name" value="MATE_eukaryotic"/>
    <property type="match status" value="1"/>
</dbReference>
<comment type="similarity">
    <text evidence="2">Belongs to the multi antimicrobial extrusion (MATE) (TC 2.A.66.1) family.</text>
</comment>
<dbReference type="InterPro" id="IPR002528">
    <property type="entry name" value="MATE_fam"/>
</dbReference>
<feature type="transmembrane region" description="Helical" evidence="6">
    <location>
        <begin position="164"/>
        <end position="183"/>
    </location>
</feature>
<dbReference type="PANTHER" id="PTHR11206">
    <property type="entry name" value="MULTIDRUG RESISTANCE PROTEIN"/>
    <property type="match status" value="1"/>
</dbReference>
<keyword evidence="3 6" id="KW-0812">Transmembrane</keyword>
<dbReference type="GO" id="GO:0016020">
    <property type="term" value="C:membrane"/>
    <property type="evidence" value="ECO:0007669"/>
    <property type="project" value="UniProtKB-SubCell"/>
</dbReference>